<gene>
    <name evidence="3" type="ORF">SDC9_55828</name>
</gene>
<feature type="domain" description="Gliding motility-associated protein GldM C-terminal" evidence="1">
    <location>
        <begin position="110"/>
        <end position="209"/>
    </location>
</feature>
<evidence type="ECO:0000259" key="1">
    <source>
        <dbReference type="Pfam" id="PF12080"/>
    </source>
</evidence>
<evidence type="ECO:0000313" key="3">
    <source>
        <dbReference type="EMBL" id="MPM09508.1"/>
    </source>
</evidence>
<comment type="caution">
    <text evidence="3">The sequence shown here is derived from an EMBL/GenBank/DDBJ whole genome shotgun (WGS) entry which is preliminary data.</text>
</comment>
<reference evidence="3" key="1">
    <citation type="submission" date="2019-08" db="EMBL/GenBank/DDBJ databases">
        <authorList>
            <person name="Kucharzyk K."/>
            <person name="Murdoch R.W."/>
            <person name="Higgins S."/>
            <person name="Loffler F."/>
        </authorList>
    </citation>
    <scope>NUCLEOTIDE SEQUENCE</scope>
</reference>
<dbReference type="AlphaFoldDB" id="A0A644X138"/>
<dbReference type="InterPro" id="IPR048406">
    <property type="entry name" value="GldM_Ig-like-2"/>
</dbReference>
<proteinExistence type="predicted"/>
<name>A0A644X138_9ZZZZ</name>
<feature type="domain" description="Gliding motility-associated protein GldM second immunoglobulin-like" evidence="2">
    <location>
        <begin position="34"/>
        <end position="107"/>
    </location>
</feature>
<dbReference type="Pfam" id="PF21602">
    <property type="entry name" value="GldM_3rd"/>
    <property type="match status" value="1"/>
</dbReference>
<protein>
    <submittedName>
        <fullName evidence="3">Uncharacterized protein</fullName>
    </submittedName>
</protein>
<dbReference type="EMBL" id="VSSQ01001578">
    <property type="protein sequence ID" value="MPM09508.1"/>
    <property type="molecule type" value="Genomic_DNA"/>
</dbReference>
<organism evidence="3">
    <name type="scientific">bioreactor metagenome</name>
    <dbReference type="NCBI Taxonomy" id="1076179"/>
    <lineage>
        <taxon>unclassified sequences</taxon>
        <taxon>metagenomes</taxon>
        <taxon>ecological metagenomes</taxon>
    </lineage>
</organism>
<dbReference type="Pfam" id="PF12080">
    <property type="entry name" value="GldM_4th"/>
    <property type="match status" value="1"/>
</dbReference>
<sequence length="216" mass="22709">MKTSKFYSSVLIAIITISGLNNGNAICQTGLFAAADKMNVLYIGVDNPVSLVVPGYSDDHIKAEINNGSITKTGGGKYNVRVTSGNAAVITVSASGKVIGSAHFRVKSIPPPVPKLAGKPSGNFTKTEILASPFIVADLENFDFDLKYAITSYRFTYKNASGDLIDIAGSGNTLSPSMLNMISSSRRGDRFWIEEIVAAGPAGAKLIGSISIRIAS</sequence>
<evidence type="ECO:0000259" key="2">
    <source>
        <dbReference type="Pfam" id="PF21602"/>
    </source>
</evidence>
<dbReference type="InterPro" id="IPR022719">
    <property type="entry name" value="Motility-assoc_prot_GldM_C"/>
</dbReference>
<accession>A0A644X138</accession>